<keyword evidence="2" id="KW-1185">Reference proteome</keyword>
<dbReference type="RefSeq" id="WP_133818990.1">
    <property type="nucleotide sequence ID" value="NZ_SNZH01000007.1"/>
</dbReference>
<dbReference type="EMBL" id="SNZH01000007">
    <property type="protein sequence ID" value="TDR43071.1"/>
    <property type="molecule type" value="Genomic_DNA"/>
</dbReference>
<dbReference type="AlphaFoldDB" id="A0A4R6YWC9"/>
<comment type="caution">
    <text evidence="1">The sequence shown here is derived from an EMBL/GenBank/DDBJ whole genome shotgun (WGS) entry which is preliminary data.</text>
</comment>
<evidence type="ECO:0000313" key="2">
    <source>
        <dbReference type="Proteomes" id="UP000295293"/>
    </source>
</evidence>
<evidence type="ECO:0000313" key="1">
    <source>
        <dbReference type="EMBL" id="TDR43071.1"/>
    </source>
</evidence>
<reference evidence="1 2" key="1">
    <citation type="submission" date="2019-03" db="EMBL/GenBank/DDBJ databases">
        <title>Genomic Encyclopedia of Type Strains, Phase IV (KMG-IV): sequencing the most valuable type-strain genomes for metagenomic binning, comparative biology and taxonomic classification.</title>
        <authorList>
            <person name="Goeker M."/>
        </authorList>
    </citation>
    <scope>NUCLEOTIDE SEQUENCE [LARGE SCALE GENOMIC DNA]</scope>
    <source>
        <strain evidence="1 2">DSM 21667</strain>
    </source>
</reference>
<sequence>MLGLAMVGMVGVSQAAILPLAFNDENPDLFSTLQINGGISTVGVQFPMLCGNTSNAVLAGTRIAPVLPGVNGSSGDFKFGGMTGGATSSLGGVGGWNFRGNGLTMAPNAGLICYVLDSSGVRKASYGLFTDGLESTATPNATVLTRVLSLPDFDNNYQFKYLVDMTIPAEFAGKSYVIRDGFDSSVFDSGSSRFCEAALGATTCTVTPTQNSIDVLSTVPAGGISRRFVVQRPLRSGVFQLPANPNLMLTSAALFVSCDPSPTAPPGCVEIEEANLADNVSAGRGVLSDLLPVITTAPNMVGVLNEGSGATDVRFVISDDTSEIGLNPLNATVNISFNGALMPATNLSCAQQEIPQPGEQIRRTCRFDIPVYDPNFATDSVAGTFVQGVQASIIITAVDSRNQSSTKSVPLHIVSLDNDPPSFSLSPIAIPDEGNGKLPTVSCDLNQQPPYPEQCLGQITNFILNRKPGPPGAADENATQTAFFAGVDASNKLSCTGSIPSIFATAFPGGLQSPKYITSGSQLGLQYQLSAAPGYADCWIVVGDTGLPAGQSYNQSQILFRIKVD</sequence>
<gene>
    <name evidence="1" type="ORF">DFR29_10777</name>
</gene>
<dbReference type="Proteomes" id="UP000295293">
    <property type="component" value="Unassembled WGS sequence"/>
</dbReference>
<organism evidence="1 2">
    <name type="scientific">Tahibacter aquaticus</name>
    <dbReference type="NCBI Taxonomy" id="520092"/>
    <lineage>
        <taxon>Bacteria</taxon>
        <taxon>Pseudomonadati</taxon>
        <taxon>Pseudomonadota</taxon>
        <taxon>Gammaproteobacteria</taxon>
        <taxon>Lysobacterales</taxon>
        <taxon>Rhodanobacteraceae</taxon>
        <taxon>Tahibacter</taxon>
    </lineage>
</organism>
<proteinExistence type="predicted"/>
<name>A0A4R6YWC9_9GAMM</name>
<protein>
    <submittedName>
        <fullName evidence="1">Uncharacterized protein</fullName>
    </submittedName>
</protein>
<accession>A0A4R6YWC9</accession>